<evidence type="ECO:0000256" key="2">
    <source>
        <dbReference type="SAM" id="SignalP"/>
    </source>
</evidence>
<proteinExistence type="predicted"/>
<keyword evidence="2" id="KW-0732">Signal</keyword>
<feature type="compositionally biased region" description="Polar residues" evidence="1">
    <location>
        <begin position="72"/>
        <end position="87"/>
    </location>
</feature>
<feature type="signal peptide" evidence="2">
    <location>
        <begin position="1"/>
        <end position="20"/>
    </location>
</feature>
<dbReference type="AlphaFoldDB" id="A0A6B0UVV0"/>
<evidence type="ECO:0000256" key="1">
    <source>
        <dbReference type="SAM" id="MobiDB-lite"/>
    </source>
</evidence>
<feature type="region of interest" description="Disordered" evidence="1">
    <location>
        <begin position="72"/>
        <end position="93"/>
    </location>
</feature>
<sequence>MTSPLLVSHILFVRFGTVHSSLIALTSRPWQCVIERRTANYEPRRKCGKGRSRELASLRSAVTAVQQRRASQLCSASPHNEPQTTLRANKANPTPRRCRATFERHAQRAGHLLTRHNRGAGLSGMARRICPGPLQVKTEYRSPLLAAFANSKNRA</sequence>
<organism evidence="3">
    <name type="scientific">Ixodes ricinus</name>
    <name type="common">Common tick</name>
    <name type="synonym">Acarus ricinus</name>
    <dbReference type="NCBI Taxonomy" id="34613"/>
    <lineage>
        <taxon>Eukaryota</taxon>
        <taxon>Metazoa</taxon>
        <taxon>Ecdysozoa</taxon>
        <taxon>Arthropoda</taxon>
        <taxon>Chelicerata</taxon>
        <taxon>Arachnida</taxon>
        <taxon>Acari</taxon>
        <taxon>Parasitiformes</taxon>
        <taxon>Ixodida</taxon>
        <taxon>Ixodoidea</taxon>
        <taxon>Ixodidae</taxon>
        <taxon>Ixodinae</taxon>
        <taxon>Ixodes</taxon>
    </lineage>
</organism>
<evidence type="ECO:0000313" key="3">
    <source>
        <dbReference type="EMBL" id="MXU94003.1"/>
    </source>
</evidence>
<feature type="chain" id="PRO_5025493369" evidence="2">
    <location>
        <begin position="21"/>
        <end position="155"/>
    </location>
</feature>
<reference evidence="3" key="1">
    <citation type="submission" date="2019-12" db="EMBL/GenBank/DDBJ databases">
        <title>An insight into the sialome of adult female Ixodes ricinus ticks feeding for 6 days.</title>
        <authorList>
            <person name="Perner J."/>
            <person name="Ribeiro J.M.C."/>
        </authorList>
    </citation>
    <scope>NUCLEOTIDE SEQUENCE</scope>
    <source>
        <strain evidence="3">Semi-engorged</strain>
        <tissue evidence="3">Salivary glands</tissue>
    </source>
</reference>
<dbReference type="EMBL" id="GIFC01011920">
    <property type="protein sequence ID" value="MXU94003.1"/>
    <property type="molecule type" value="Transcribed_RNA"/>
</dbReference>
<accession>A0A6B0UVV0</accession>
<name>A0A6B0UVV0_IXORI</name>
<protein>
    <submittedName>
        <fullName evidence="3">Putative secreted protein</fullName>
    </submittedName>
</protein>